<comment type="caution">
    <text evidence="12">The sequence shown here is derived from an EMBL/GenBank/DDBJ whole genome shotgun (WGS) entry which is preliminary data.</text>
</comment>
<evidence type="ECO:0000256" key="1">
    <source>
        <dbReference type="ARBA" id="ARBA00002324"/>
    </source>
</evidence>
<evidence type="ECO:0000256" key="4">
    <source>
        <dbReference type="ARBA" id="ARBA00022679"/>
    </source>
</evidence>
<evidence type="ECO:0000259" key="11">
    <source>
        <dbReference type="Pfam" id="PF01467"/>
    </source>
</evidence>
<keyword evidence="13" id="KW-1185">Reference proteome</keyword>
<evidence type="ECO:0000256" key="2">
    <source>
        <dbReference type="ARBA" id="ARBA00005019"/>
    </source>
</evidence>
<dbReference type="NCBIfam" id="NF000840">
    <property type="entry name" value="PRK00071.1-3"/>
    <property type="match status" value="1"/>
</dbReference>
<dbReference type="NCBIfam" id="TIGR00125">
    <property type="entry name" value="cyt_tran_rel"/>
    <property type="match status" value="1"/>
</dbReference>
<dbReference type="PANTHER" id="PTHR39321">
    <property type="entry name" value="NICOTINATE-NUCLEOTIDE ADENYLYLTRANSFERASE-RELATED"/>
    <property type="match status" value="1"/>
</dbReference>
<dbReference type="Gene3D" id="3.40.50.620">
    <property type="entry name" value="HUPs"/>
    <property type="match status" value="1"/>
</dbReference>
<evidence type="ECO:0000256" key="7">
    <source>
        <dbReference type="ARBA" id="ARBA00022840"/>
    </source>
</evidence>
<dbReference type="Pfam" id="PF01467">
    <property type="entry name" value="CTP_transf_like"/>
    <property type="match status" value="1"/>
</dbReference>
<keyword evidence="7 10" id="KW-0067">ATP-binding</keyword>
<dbReference type="GO" id="GO:0005524">
    <property type="term" value="F:ATP binding"/>
    <property type="evidence" value="ECO:0007669"/>
    <property type="project" value="UniProtKB-KW"/>
</dbReference>
<dbReference type="NCBIfam" id="TIGR00482">
    <property type="entry name" value="nicotinate (nicotinamide) nucleotide adenylyltransferase"/>
    <property type="match status" value="1"/>
</dbReference>
<evidence type="ECO:0000256" key="10">
    <source>
        <dbReference type="HAMAP-Rule" id="MF_00244"/>
    </source>
</evidence>
<feature type="domain" description="Cytidyltransferase-like" evidence="11">
    <location>
        <begin position="6"/>
        <end position="160"/>
    </location>
</feature>
<accession>A0A3N5BDK4</accession>
<dbReference type="PANTHER" id="PTHR39321:SF3">
    <property type="entry name" value="PHOSPHOPANTETHEINE ADENYLYLTRANSFERASE"/>
    <property type="match status" value="1"/>
</dbReference>
<dbReference type="RefSeq" id="WP_124219331.1">
    <property type="nucleotide sequence ID" value="NZ_RKRF01000007.1"/>
</dbReference>
<reference evidence="12 13" key="1">
    <citation type="submission" date="2018-11" db="EMBL/GenBank/DDBJ databases">
        <title>Genomic Encyclopedia of Type Strains, Phase IV (KMG-IV): sequencing the most valuable type-strain genomes for metagenomic binning, comparative biology and taxonomic classification.</title>
        <authorList>
            <person name="Goeker M."/>
        </authorList>
    </citation>
    <scope>NUCLEOTIDE SEQUENCE [LARGE SCALE GENOMIC DNA]</scope>
    <source>
        <strain evidence="12 13">DSM 18090</strain>
    </source>
</reference>
<keyword evidence="8 10" id="KW-0520">NAD</keyword>
<protein>
    <recommendedName>
        <fullName evidence="10">Probable nicotinate-nucleotide adenylyltransferase</fullName>
        <ecNumber evidence="10">2.7.7.18</ecNumber>
    </recommendedName>
    <alternativeName>
        <fullName evidence="10">Deamido-NAD(+) diphosphorylase</fullName>
    </alternativeName>
    <alternativeName>
        <fullName evidence="10">Deamido-NAD(+) pyrophosphorylase</fullName>
    </alternativeName>
    <alternativeName>
        <fullName evidence="10">Nicotinate mononucleotide adenylyltransferase</fullName>
        <shortName evidence="10">NaMN adenylyltransferase</shortName>
    </alternativeName>
</protein>
<dbReference type="InterPro" id="IPR004821">
    <property type="entry name" value="Cyt_trans-like"/>
</dbReference>
<gene>
    <name evidence="10" type="primary">nadD</name>
    <name evidence="12" type="ORF">EDC24_0441</name>
</gene>
<evidence type="ECO:0000256" key="5">
    <source>
        <dbReference type="ARBA" id="ARBA00022695"/>
    </source>
</evidence>
<evidence type="ECO:0000256" key="8">
    <source>
        <dbReference type="ARBA" id="ARBA00023027"/>
    </source>
</evidence>
<dbReference type="HAMAP" id="MF_00244">
    <property type="entry name" value="NaMN_adenylyltr"/>
    <property type="match status" value="1"/>
</dbReference>
<dbReference type="UniPathway" id="UPA00253">
    <property type="reaction ID" value="UER00332"/>
</dbReference>
<keyword evidence="3 10" id="KW-0662">Pyridine nucleotide biosynthesis</keyword>
<dbReference type="AlphaFoldDB" id="A0A3N5BDK4"/>
<dbReference type="EC" id="2.7.7.18" evidence="10"/>
<comment type="function">
    <text evidence="1 10">Catalyzes the reversible adenylation of nicotinate mononucleotide (NaMN) to nicotinic acid adenine dinucleotide (NaAD).</text>
</comment>
<dbReference type="SUPFAM" id="SSF52374">
    <property type="entry name" value="Nucleotidylyl transferase"/>
    <property type="match status" value="1"/>
</dbReference>
<organism evidence="12 13">
    <name type="scientific">Aquisalibacillus elongatus</name>
    <dbReference type="NCBI Taxonomy" id="485577"/>
    <lineage>
        <taxon>Bacteria</taxon>
        <taxon>Bacillati</taxon>
        <taxon>Bacillota</taxon>
        <taxon>Bacilli</taxon>
        <taxon>Bacillales</taxon>
        <taxon>Bacillaceae</taxon>
        <taxon>Aquisalibacillus</taxon>
    </lineage>
</organism>
<dbReference type="Proteomes" id="UP000276443">
    <property type="component" value="Unassembled WGS sequence"/>
</dbReference>
<sequence>MKKIGLFGGTFDPPHIGHIKLAETVKQSLSLDEVWYIPTYEPPHKRNAIASPQERLDMLNLLLNDQSKLQLLDIEYQLKGKSYTFNTVSHLKEKYPEIEFYFIIGGDMVDYLPKWYKINELKKLIQFVGVTRKEYEQVEDGDVIMVSMDEIPVSSTLIREQIRRGEHPDGLTEKVLQYIKEHRLYED</sequence>
<dbReference type="EMBL" id="RKRF01000007">
    <property type="protein sequence ID" value="RPF55563.1"/>
    <property type="molecule type" value="Genomic_DNA"/>
</dbReference>
<comment type="catalytic activity">
    <reaction evidence="9 10">
        <text>nicotinate beta-D-ribonucleotide + ATP + H(+) = deamido-NAD(+) + diphosphate</text>
        <dbReference type="Rhea" id="RHEA:22860"/>
        <dbReference type="ChEBI" id="CHEBI:15378"/>
        <dbReference type="ChEBI" id="CHEBI:30616"/>
        <dbReference type="ChEBI" id="CHEBI:33019"/>
        <dbReference type="ChEBI" id="CHEBI:57502"/>
        <dbReference type="ChEBI" id="CHEBI:58437"/>
        <dbReference type="EC" id="2.7.7.18"/>
    </reaction>
</comment>
<dbReference type="CDD" id="cd02165">
    <property type="entry name" value="NMNAT"/>
    <property type="match status" value="1"/>
</dbReference>
<dbReference type="GO" id="GO:0009435">
    <property type="term" value="P:NAD+ biosynthetic process"/>
    <property type="evidence" value="ECO:0007669"/>
    <property type="project" value="UniProtKB-UniRule"/>
</dbReference>
<evidence type="ECO:0000256" key="6">
    <source>
        <dbReference type="ARBA" id="ARBA00022741"/>
    </source>
</evidence>
<dbReference type="OrthoDB" id="5295945at2"/>
<keyword evidence="6 10" id="KW-0547">Nucleotide-binding</keyword>
<evidence type="ECO:0000256" key="3">
    <source>
        <dbReference type="ARBA" id="ARBA00022642"/>
    </source>
</evidence>
<keyword evidence="4 10" id="KW-0808">Transferase</keyword>
<evidence type="ECO:0000313" key="12">
    <source>
        <dbReference type="EMBL" id="RPF55563.1"/>
    </source>
</evidence>
<evidence type="ECO:0000313" key="13">
    <source>
        <dbReference type="Proteomes" id="UP000276443"/>
    </source>
</evidence>
<dbReference type="GO" id="GO:0004515">
    <property type="term" value="F:nicotinate-nucleotide adenylyltransferase activity"/>
    <property type="evidence" value="ECO:0007669"/>
    <property type="project" value="UniProtKB-UniRule"/>
</dbReference>
<dbReference type="NCBIfam" id="NF000841">
    <property type="entry name" value="PRK00071.1-4"/>
    <property type="match status" value="1"/>
</dbReference>
<comment type="pathway">
    <text evidence="2 10">Cofactor biosynthesis; NAD(+) biosynthesis; deamido-NAD(+) from nicotinate D-ribonucleotide: step 1/1.</text>
</comment>
<name>A0A3N5BDK4_9BACI</name>
<keyword evidence="5 10" id="KW-0548">Nucleotidyltransferase</keyword>
<evidence type="ECO:0000256" key="9">
    <source>
        <dbReference type="ARBA" id="ARBA00048721"/>
    </source>
</evidence>
<comment type="similarity">
    <text evidence="10">Belongs to the NadD family.</text>
</comment>
<dbReference type="InterPro" id="IPR014729">
    <property type="entry name" value="Rossmann-like_a/b/a_fold"/>
</dbReference>
<dbReference type="InterPro" id="IPR005248">
    <property type="entry name" value="NadD/NMNAT"/>
</dbReference>
<proteinExistence type="inferred from homology"/>